<dbReference type="InterPro" id="IPR029510">
    <property type="entry name" value="Ald_DH_CS_GLU"/>
</dbReference>
<dbReference type="Gene3D" id="3.40.605.10">
    <property type="entry name" value="Aldehyde Dehydrogenase, Chain A, domain 1"/>
    <property type="match status" value="1"/>
</dbReference>
<keyword evidence="3" id="KW-0520">NAD</keyword>
<keyword evidence="8" id="KW-1185">Reference proteome</keyword>
<reference evidence="7 8" key="1">
    <citation type="submission" date="2019-03" db="EMBL/GenBank/DDBJ databases">
        <title>Sequencing the genomes of 1000 actinobacteria strains.</title>
        <authorList>
            <person name="Klenk H.-P."/>
        </authorList>
    </citation>
    <scope>NUCLEOTIDE SEQUENCE [LARGE SCALE GENOMIC DNA]</scope>
    <source>
        <strain evidence="7 8">DSM 44969</strain>
    </source>
</reference>
<dbReference type="GO" id="GO:0016620">
    <property type="term" value="F:oxidoreductase activity, acting on the aldehyde or oxo group of donors, NAD or NADP as acceptor"/>
    <property type="evidence" value="ECO:0007669"/>
    <property type="project" value="InterPro"/>
</dbReference>
<dbReference type="InterPro" id="IPR015590">
    <property type="entry name" value="Aldehyde_DH_dom"/>
</dbReference>
<dbReference type="AlphaFoldDB" id="A0A4R1I4P0"/>
<feature type="active site" evidence="4">
    <location>
        <position position="252"/>
    </location>
</feature>
<dbReference type="InterPro" id="IPR016163">
    <property type="entry name" value="Ald_DH_C"/>
</dbReference>
<dbReference type="OrthoDB" id="3802174at2"/>
<dbReference type="InterPro" id="IPR016162">
    <property type="entry name" value="Ald_DH_N"/>
</dbReference>
<name>A0A4R1I4P0_PSEEN</name>
<dbReference type="Proteomes" id="UP000295560">
    <property type="component" value="Unassembled WGS sequence"/>
</dbReference>
<evidence type="ECO:0000313" key="7">
    <source>
        <dbReference type="EMBL" id="TCK27549.1"/>
    </source>
</evidence>
<dbReference type="Pfam" id="PF00171">
    <property type="entry name" value="Aldedh"/>
    <property type="match status" value="1"/>
</dbReference>
<dbReference type="PANTHER" id="PTHR42986:SF1">
    <property type="entry name" value="BENZALDEHYDE DEHYDROGENASE YFMT"/>
    <property type="match status" value="1"/>
</dbReference>
<dbReference type="EMBL" id="SMFZ01000001">
    <property type="protein sequence ID" value="TCK27549.1"/>
    <property type="molecule type" value="Genomic_DNA"/>
</dbReference>
<dbReference type="RefSeq" id="WP_132426484.1">
    <property type="nucleotide sequence ID" value="NZ_SMFZ01000001.1"/>
</dbReference>
<evidence type="ECO:0000256" key="4">
    <source>
        <dbReference type="PROSITE-ProRule" id="PRU10007"/>
    </source>
</evidence>
<dbReference type="Gene3D" id="3.40.309.10">
    <property type="entry name" value="Aldehyde Dehydrogenase, Chain A, domain 2"/>
    <property type="match status" value="1"/>
</dbReference>
<gene>
    <name evidence="7" type="ORF">EV378_3421</name>
</gene>
<organism evidence="7 8">
    <name type="scientific">Pseudonocardia endophytica</name>
    <dbReference type="NCBI Taxonomy" id="401976"/>
    <lineage>
        <taxon>Bacteria</taxon>
        <taxon>Bacillati</taxon>
        <taxon>Actinomycetota</taxon>
        <taxon>Actinomycetes</taxon>
        <taxon>Pseudonocardiales</taxon>
        <taxon>Pseudonocardiaceae</taxon>
        <taxon>Pseudonocardia</taxon>
    </lineage>
</organism>
<protein>
    <submittedName>
        <fullName evidence="7">Benzaldehyde dehydrogenase (NAD)</fullName>
    </submittedName>
</protein>
<evidence type="ECO:0000259" key="6">
    <source>
        <dbReference type="Pfam" id="PF00171"/>
    </source>
</evidence>
<dbReference type="PANTHER" id="PTHR42986">
    <property type="entry name" value="BENZALDEHYDE DEHYDROGENASE YFMT"/>
    <property type="match status" value="1"/>
</dbReference>
<comment type="caution">
    <text evidence="7">The sequence shown here is derived from an EMBL/GenBank/DDBJ whole genome shotgun (WGS) entry which is preliminary data.</text>
</comment>
<dbReference type="InterPro" id="IPR016161">
    <property type="entry name" value="Ald_DH/histidinol_DH"/>
</dbReference>
<feature type="domain" description="Aldehyde dehydrogenase" evidence="6">
    <location>
        <begin position="18"/>
        <end position="475"/>
    </location>
</feature>
<comment type="similarity">
    <text evidence="1 5">Belongs to the aldehyde dehydrogenase family.</text>
</comment>
<sequence>MGLLDESVWAGKLLRREWTAGHGGERTVVEPATGGELGRVGVADPSDVTAACEQAAEAQGEWAALPYSRRAAVLRRAGALFEEHAEEIQGWIVRESGGIGPKAQLETHIAAEECYEAAALASHPTGEILRTEQPRLSFARRRPAGVVGVIAPFNFPLILSIRAVAPALALGNAVVLKPDPRTAVCGGVSVARVFEEAGLPAGVLAMLPGGADCGEAVIADPRVRVVAFTGSTRAGRAVGALAAQHLTRAHLELGGNSALVVMGDVDVEEAASAGAFGSFMHQGQICMTTGRHVVDAAIADDYVAALAEHARKLPVGDPASGTVALGPIIDAVQRDHVHELVTASVAAGARVDAGGTYEDLFYRPTVLSGITPQAPAWAEEVFGPVAPVIPYSTEDEAIALAADSEYGLSLGILARDGLRALELSERIPSGAVHINDQTVADESVAPFGGLGFSGNGSRTGGIQANLDAYTETQWVTAQSTIARYPF</sequence>
<evidence type="ECO:0000256" key="2">
    <source>
        <dbReference type="ARBA" id="ARBA00023002"/>
    </source>
</evidence>
<dbReference type="SUPFAM" id="SSF53720">
    <property type="entry name" value="ALDH-like"/>
    <property type="match status" value="1"/>
</dbReference>
<dbReference type="CDD" id="cd07152">
    <property type="entry name" value="ALDH_BenzADH"/>
    <property type="match status" value="1"/>
</dbReference>
<accession>A0A4R1I4P0</accession>
<evidence type="ECO:0000256" key="3">
    <source>
        <dbReference type="ARBA" id="ARBA00023027"/>
    </source>
</evidence>
<dbReference type="PROSITE" id="PS00687">
    <property type="entry name" value="ALDEHYDE_DEHYDR_GLU"/>
    <property type="match status" value="1"/>
</dbReference>
<evidence type="ECO:0000313" key="8">
    <source>
        <dbReference type="Proteomes" id="UP000295560"/>
    </source>
</evidence>
<evidence type="ECO:0000256" key="5">
    <source>
        <dbReference type="RuleBase" id="RU003345"/>
    </source>
</evidence>
<keyword evidence="2 5" id="KW-0560">Oxidoreductase</keyword>
<evidence type="ECO:0000256" key="1">
    <source>
        <dbReference type="ARBA" id="ARBA00009986"/>
    </source>
</evidence>
<proteinExistence type="inferred from homology"/>